<comment type="subcellular location">
    <subcellularLocation>
        <location evidence="1">Membrane</location>
        <topology evidence="1">Multi-pass membrane protein</topology>
    </subcellularLocation>
</comment>
<evidence type="ECO:0000313" key="8">
    <source>
        <dbReference type="EMBL" id="KAK6935607.1"/>
    </source>
</evidence>
<proteinExistence type="inferred from homology"/>
<accession>A0AAN8VY73</accession>
<feature type="transmembrane region" description="Helical" evidence="7">
    <location>
        <begin position="96"/>
        <end position="115"/>
    </location>
</feature>
<organism evidence="8 9">
    <name type="scientific">Dillenia turbinata</name>
    <dbReference type="NCBI Taxonomy" id="194707"/>
    <lineage>
        <taxon>Eukaryota</taxon>
        <taxon>Viridiplantae</taxon>
        <taxon>Streptophyta</taxon>
        <taxon>Embryophyta</taxon>
        <taxon>Tracheophyta</taxon>
        <taxon>Spermatophyta</taxon>
        <taxon>Magnoliopsida</taxon>
        <taxon>eudicotyledons</taxon>
        <taxon>Gunneridae</taxon>
        <taxon>Pentapetalae</taxon>
        <taxon>Dilleniales</taxon>
        <taxon>Dilleniaceae</taxon>
        <taxon>Dillenia</taxon>
    </lineage>
</organism>
<evidence type="ECO:0000256" key="3">
    <source>
        <dbReference type="ARBA" id="ARBA00022448"/>
    </source>
</evidence>
<keyword evidence="9" id="KW-1185">Reference proteome</keyword>
<dbReference type="GO" id="GO:0035673">
    <property type="term" value="F:oligopeptide transmembrane transporter activity"/>
    <property type="evidence" value="ECO:0007669"/>
    <property type="project" value="InterPro"/>
</dbReference>
<dbReference type="AlphaFoldDB" id="A0AAN8VY73"/>
<evidence type="ECO:0000256" key="5">
    <source>
        <dbReference type="ARBA" id="ARBA00022989"/>
    </source>
</evidence>
<comment type="caution">
    <text evidence="8">The sequence shown here is derived from an EMBL/GenBank/DDBJ whole genome shotgun (WGS) entry which is preliminary data.</text>
</comment>
<name>A0AAN8VY73_9MAGN</name>
<evidence type="ECO:0000256" key="7">
    <source>
        <dbReference type="SAM" id="Phobius"/>
    </source>
</evidence>
<dbReference type="InterPro" id="IPR004813">
    <property type="entry name" value="OPT"/>
</dbReference>
<reference evidence="8 9" key="1">
    <citation type="submission" date="2023-12" db="EMBL/GenBank/DDBJ databases">
        <title>A high-quality genome assembly for Dillenia turbinata (Dilleniales).</title>
        <authorList>
            <person name="Chanderbali A."/>
        </authorList>
    </citation>
    <scope>NUCLEOTIDE SEQUENCE [LARGE SCALE GENOMIC DNA]</scope>
    <source>
        <strain evidence="8">LSX21</strain>
        <tissue evidence="8">Leaf</tissue>
    </source>
</reference>
<evidence type="ECO:0000256" key="2">
    <source>
        <dbReference type="ARBA" id="ARBA00010276"/>
    </source>
</evidence>
<evidence type="ECO:0000313" key="9">
    <source>
        <dbReference type="Proteomes" id="UP001370490"/>
    </source>
</evidence>
<evidence type="ECO:0000256" key="1">
    <source>
        <dbReference type="ARBA" id="ARBA00004141"/>
    </source>
</evidence>
<dbReference type="GO" id="GO:0010039">
    <property type="term" value="P:response to iron ion"/>
    <property type="evidence" value="ECO:0007669"/>
    <property type="project" value="TreeGrafter"/>
</dbReference>
<protein>
    <submittedName>
        <fullName evidence="8">Oligopeptide transporter, OPT superfamily</fullName>
    </submittedName>
</protein>
<keyword evidence="4 7" id="KW-0812">Transmembrane</keyword>
<dbReference type="PANTHER" id="PTHR31645">
    <property type="entry name" value="OLIGOPEPTIDE TRANSPORTER YGL114W-RELATED"/>
    <property type="match status" value="1"/>
</dbReference>
<dbReference type="Pfam" id="PF03169">
    <property type="entry name" value="OPT"/>
    <property type="match status" value="1"/>
</dbReference>
<dbReference type="EMBL" id="JBAMMX010000008">
    <property type="protein sequence ID" value="KAK6935607.1"/>
    <property type="molecule type" value="Genomic_DNA"/>
</dbReference>
<keyword evidence="3" id="KW-0813">Transport</keyword>
<dbReference type="InterPro" id="IPR045035">
    <property type="entry name" value="YSL-like"/>
</dbReference>
<dbReference type="Proteomes" id="UP001370490">
    <property type="component" value="Unassembled WGS sequence"/>
</dbReference>
<gene>
    <name evidence="8" type="ORF">RJ641_035762</name>
</gene>
<keyword evidence="6 7" id="KW-0472">Membrane</keyword>
<comment type="similarity">
    <text evidence="2">Belongs to the YSL (TC 2.A.67.2) family.</text>
</comment>
<dbReference type="PANTHER" id="PTHR31645:SF4">
    <property type="entry name" value="METAL-NICOTIANAMINE TRANSPORTER YSL3"/>
    <property type="match status" value="1"/>
</dbReference>
<dbReference type="GO" id="GO:0005886">
    <property type="term" value="C:plasma membrane"/>
    <property type="evidence" value="ECO:0007669"/>
    <property type="project" value="TreeGrafter"/>
</dbReference>
<evidence type="ECO:0000256" key="6">
    <source>
        <dbReference type="ARBA" id="ARBA00023136"/>
    </source>
</evidence>
<evidence type="ECO:0000256" key="4">
    <source>
        <dbReference type="ARBA" id="ARBA00022692"/>
    </source>
</evidence>
<keyword evidence="5 7" id="KW-1133">Transmembrane helix</keyword>
<dbReference type="GO" id="GO:0051980">
    <property type="term" value="F:iron-nicotianamine transmembrane transporter activity"/>
    <property type="evidence" value="ECO:0007669"/>
    <property type="project" value="TreeGrafter"/>
</dbReference>
<sequence>MLLPNSNYITSVSFATLYQFLSHFMFFQAQTATGFHMHCSHFRRWALQLRQGLIYCDFKFSWKDKRAKTPATNRDKAVENLKENELFLKETISMKMAVTGYLVFSVECTIAVLLMFPELKWHYVVIAYITAPALSFCKAYGAGLTDINMTYNYGKVVLYIIAGMFGKRTGVAI</sequence>
<dbReference type="GO" id="GO:0048316">
    <property type="term" value="P:seed development"/>
    <property type="evidence" value="ECO:0007669"/>
    <property type="project" value="TreeGrafter"/>
</dbReference>
<feature type="transmembrane region" description="Helical" evidence="7">
    <location>
        <begin position="121"/>
        <end position="141"/>
    </location>
</feature>